<evidence type="ECO:0000313" key="3">
    <source>
        <dbReference type="EMBL" id="MBM0107248.1"/>
    </source>
</evidence>
<feature type="transmembrane region" description="Helical" evidence="1">
    <location>
        <begin position="196"/>
        <end position="218"/>
    </location>
</feature>
<dbReference type="PANTHER" id="PTHR43798">
    <property type="entry name" value="MONOACYLGLYCEROL LIPASE"/>
    <property type="match status" value="1"/>
</dbReference>
<feature type="transmembrane region" description="Helical" evidence="1">
    <location>
        <begin position="21"/>
        <end position="42"/>
    </location>
</feature>
<sequence length="856" mass="92711">MGTSRTFRGVITAILTKDARTLGPVLLLTALLQAMAVVAGRADLWPVLTAWLPLLLIIVNSVAIFSVIQTDPPVSLTDDWLCRPVSRGALLIAKLLLLTLVIYLPRVLTTLAIDLLRQEPLGAALLDALLWQSSFEPLYLPIVLMAAVCTASMLQGVGVLLAVFVAVFVVPTPFISLPGPEDLTVGEAMQNNGLQWLSMFPGKLIFMIAAATCLWFAYARRSSYLARVTFAAGLVAGIAAIVAPMLLLPWQFGFGLQQALHADSDRNAQAAEPAVRHTRACFPAARLGEIAEGGESENARSLFALDRWGDEHLKAAGKDAVAFITQVRPRGLPDEWRLQVAYAWATYHAPDETPIARLRPAFHAAGSSNGFGGEKIETLTHAWLLPQAVLQRLDEGAEPTLDLAYSVAVLEPTSAQLSVNGKYRRLPGIGTCRAMRDALEDRITVECLAVGRLPSMIAAELNGVPASRVDSKNVDFAPWPLRLLQSRRVTLSIGSPDLVESEVVKVSAYRANAFKTVHVRSPGWLGDIRENCPASVTHSAAPRLSSWNDRSAHDSKSIAVASNVQLEVLDWGGTGTALVLLPGLGATAHSFDEIGPLLAQHFRVVGITRRGIGYSSRPDHGYSQARLAQDVIEVMDALGIGRAVFAGHSIAGEELSTLGARHAGRVAGLIYLDAAYDRSLPLPKRYRELSAALPDRPRPLPEELSSYTSLLGFFDRTGADPLPEGELIALWNVDKRYLAGQRSVDSRVIQAIEAGISSPDYRSITAPALAIYATSAGPDGMLKPWHDATDMTLRQKLRELQSMRDAVQRREIEKFRAELKGARVSELPGASHWVMLSHRDAVLQAIVDFVADLPVT</sequence>
<dbReference type="InterPro" id="IPR000073">
    <property type="entry name" value="AB_hydrolase_1"/>
</dbReference>
<keyword evidence="4" id="KW-1185">Reference proteome</keyword>
<dbReference type="SUPFAM" id="SSF53474">
    <property type="entry name" value="alpha/beta-Hydrolases"/>
    <property type="match status" value="1"/>
</dbReference>
<gene>
    <name evidence="3" type="ORF">JM946_21130</name>
</gene>
<feature type="transmembrane region" description="Helical" evidence="1">
    <location>
        <begin position="156"/>
        <end position="176"/>
    </location>
</feature>
<feature type="domain" description="AB hydrolase-1" evidence="2">
    <location>
        <begin position="578"/>
        <end position="844"/>
    </location>
</feature>
<comment type="caution">
    <text evidence="3">The sequence shown here is derived from an EMBL/GenBank/DDBJ whole genome shotgun (WGS) entry which is preliminary data.</text>
</comment>
<keyword evidence="1" id="KW-0472">Membrane</keyword>
<dbReference type="InterPro" id="IPR029058">
    <property type="entry name" value="AB_hydrolase_fold"/>
</dbReference>
<evidence type="ECO:0000259" key="2">
    <source>
        <dbReference type="Pfam" id="PF12697"/>
    </source>
</evidence>
<dbReference type="PANTHER" id="PTHR43798:SF33">
    <property type="entry name" value="HYDROLASE, PUTATIVE (AFU_ORTHOLOGUE AFUA_2G14860)-RELATED"/>
    <property type="match status" value="1"/>
</dbReference>
<reference evidence="3 4" key="1">
    <citation type="journal article" date="2021" name="Int. J. Syst. Evol. Microbiol.">
        <title>Steroidobacter gossypii sp. nov., isolated from soil of cotton cropping field.</title>
        <authorList>
            <person name="Huang R."/>
            <person name="Yang S."/>
            <person name="Zhen C."/>
            <person name="Liu W."/>
        </authorList>
    </citation>
    <scope>NUCLEOTIDE SEQUENCE [LARGE SCALE GENOMIC DNA]</scope>
    <source>
        <strain evidence="3 4">S1-65</strain>
    </source>
</reference>
<dbReference type="Gene3D" id="3.40.50.1820">
    <property type="entry name" value="alpha/beta hydrolase"/>
    <property type="match status" value="1"/>
</dbReference>
<keyword evidence="3" id="KW-0378">Hydrolase</keyword>
<feature type="transmembrane region" description="Helical" evidence="1">
    <location>
        <begin position="89"/>
        <end position="108"/>
    </location>
</feature>
<name>A0ABS1X1Y9_9GAMM</name>
<dbReference type="RefSeq" id="WP_203169365.1">
    <property type="nucleotide sequence ID" value="NZ_JAEVLS010000005.1"/>
</dbReference>
<proteinExistence type="predicted"/>
<keyword evidence="1" id="KW-1133">Transmembrane helix</keyword>
<keyword evidence="1" id="KW-0812">Transmembrane</keyword>
<evidence type="ECO:0000256" key="1">
    <source>
        <dbReference type="SAM" id="Phobius"/>
    </source>
</evidence>
<feature type="transmembrane region" description="Helical" evidence="1">
    <location>
        <begin position="48"/>
        <end position="68"/>
    </location>
</feature>
<feature type="transmembrane region" description="Helical" evidence="1">
    <location>
        <begin position="128"/>
        <end position="149"/>
    </location>
</feature>
<organism evidence="3 4">
    <name type="scientific">Steroidobacter gossypii</name>
    <dbReference type="NCBI Taxonomy" id="2805490"/>
    <lineage>
        <taxon>Bacteria</taxon>
        <taxon>Pseudomonadati</taxon>
        <taxon>Pseudomonadota</taxon>
        <taxon>Gammaproteobacteria</taxon>
        <taxon>Steroidobacterales</taxon>
        <taxon>Steroidobacteraceae</taxon>
        <taxon>Steroidobacter</taxon>
    </lineage>
</organism>
<dbReference type="EMBL" id="JAEVLS010000005">
    <property type="protein sequence ID" value="MBM0107248.1"/>
    <property type="molecule type" value="Genomic_DNA"/>
</dbReference>
<feature type="transmembrane region" description="Helical" evidence="1">
    <location>
        <begin position="230"/>
        <end position="250"/>
    </location>
</feature>
<dbReference type="Proteomes" id="UP000661077">
    <property type="component" value="Unassembled WGS sequence"/>
</dbReference>
<dbReference type="InterPro" id="IPR050266">
    <property type="entry name" value="AB_hydrolase_sf"/>
</dbReference>
<dbReference type="Pfam" id="PF12697">
    <property type="entry name" value="Abhydrolase_6"/>
    <property type="match status" value="1"/>
</dbReference>
<dbReference type="GO" id="GO:0016787">
    <property type="term" value="F:hydrolase activity"/>
    <property type="evidence" value="ECO:0007669"/>
    <property type="project" value="UniProtKB-KW"/>
</dbReference>
<protein>
    <submittedName>
        <fullName evidence="3">Alpha/beta hydrolase</fullName>
    </submittedName>
</protein>
<accession>A0ABS1X1Y9</accession>
<evidence type="ECO:0000313" key="4">
    <source>
        <dbReference type="Proteomes" id="UP000661077"/>
    </source>
</evidence>